<dbReference type="SMART" id="SM00535">
    <property type="entry name" value="RIBOc"/>
    <property type="match status" value="1"/>
</dbReference>
<organism evidence="2 3">
    <name type="scientific">Funneliformis caledonium</name>
    <dbReference type="NCBI Taxonomy" id="1117310"/>
    <lineage>
        <taxon>Eukaryota</taxon>
        <taxon>Fungi</taxon>
        <taxon>Fungi incertae sedis</taxon>
        <taxon>Mucoromycota</taxon>
        <taxon>Glomeromycotina</taxon>
        <taxon>Glomeromycetes</taxon>
        <taxon>Glomerales</taxon>
        <taxon>Glomeraceae</taxon>
        <taxon>Funneliformis</taxon>
    </lineage>
</organism>
<dbReference type="InterPro" id="IPR036389">
    <property type="entry name" value="RNase_III_sf"/>
</dbReference>
<feature type="domain" description="RNase III" evidence="1">
    <location>
        <begin position="25"/>
        <end position="146"/>
    </location>
</feature>
<name>A0A9N9CXR7_9GLOM</name>
<gene>
    <name evidence="2" type="ORF">FCALED_LOCUS9504</name>
</gene>
<accession>A0A9N9CXR7</accession>
<dbReference type="Pfam" id="PF14622">
    <property type="entry name" value="Ribonucleas_3_3"/>
    <property type="match status" value="1"/>
</dbReference>
<dbReference type="AlphaFoldDB" id="A0A9N9CXR7"/>
<proteinExistence type="predicted"/>
<dbReference type="Gene3D" id="1.10.1520.10">
    <property type="entry name" value="Ribonuclease III domain"/>
    <property type="match status" value="1"/>
</dbReference>
<dbReference type="PROSITE" id="PS50142">
    <property type="entry name" value="RNASE_3_2"/>
    <property type="match status" value="1"/>
</dbReference>
<dbReference type="OrthoDB" id="2361356at2759"/>
<dbReference type="Proteomes" id="UP000789570">
    <property type="component" value="Unassembled WGS sequence"/>
</dbReference>
<evidence type="ECO:0000313" key="2">
    <source>
        <dbReference type="EMBL" id="CAG8620039.1"/>
    </source>
</evidence>
<protein>
    <submittedName>
        <fullName evidence="2">17845_t:CDS:1</fullName>
    </submittedName>
</protein>
<evidence type="ECO:0000259" key="1">
    <source>
        <dbReference type="PROSITE" id="PS50142"/>
    </source>
</evidence>
<dbReference type="GO" id="GO:0006396">
    <property type="term" value="P:RNA processing"/>
    <property type="evidence" value="ECO:0007669"/>
    <property type="project" value="InterPro"/>
</dbReference>
<dbReference type="GO" id="GO:0004525">
    <property type="term" value="F:ribonuclease III activity"/>
    <property type="evidence" value="ECO:0007669"/>
    <property type="project" value="InterPro"/>
</dbReference>
<dbReference type="InterPro" id="IPR000999">
    <property type="entry name" value="RNase_III_dom"/>
</dbReference>
<comment type="caution">
    <text evidence="2">The sequence shown here is derived from an EMBL/GenBank/DDBJ whole genome shotgun (WGS) entry which is preliminary data.</text>
</comment>
<dbReference type="SUPFAM" id="SSF69065">
    <property type="entry name" value="RNase III domain-like"/>
    <property type="match status" value="1"/>
</dbReference>
<sequence>MFRINNFKNLHKFTLNIRKQNFISSSKLQKKLTLPPLKDEALRDEVLTHPSTPQNNHHSYKRYCFYGDKVYNYFIARELYNKLPNASNAELTIRTHQLISRSFLAKIATECGLDKSIKLAKNYPMSDGILSENVEAQFALYILNGMEDEMKMFIADVVDYYFENEVAQEGKIQAKRKNKSPITES</sequence>
<keyword evidence="3" id="KW-1185">Reference proteome</keyword>
<dbReference type="EMBL" id="CAJVPQ010003174">
    <property type="protein sequence ID" value="CAG8620039.1"/>
    <property type="molecule type" value="Genomic_DNA"/>
</dbReference>
<reference evidence="2" key="1">
    <citation type="submission" date="2021-06" db="EMBL/GenBank/DDBJ databases">
        <authorList>
            <person name="Kallberg Y."/>
            <person name="Tangrot J."/>
            <person name="Rosling A."/>
        </authorList>
    </citation>
    <scope>NUCLEOTIDE SEQUENCE</scope>
    <source>
        <strain evidence="2">UK204</strain>
    </source>
</reference>
<evidence type="ECO:0000313" key="3">
    <source>
        <dbReference type="Proteomes" id="UP000789570"/>
    </source>
</evidence>